<dbReference type="GO" id="GO:0016798">
    <property type="term" value="F:hydrolase activity, acting on glycosyl bonds"/>
    <property type="evidence" value="ECO:0007669"/>
    <property type="project" value="UniProtKB-KW"/>
</dbReference>
<dbReference type="InterPro" id="IPR002509">
    <property type="entry name" value="NODB_dom"/>
</dbReference>
<evidence type="ECO:0000313" key="2">
    <source>
        <dbReference type="EMBL" id="KEF39174.1"/>
    </source>
</evidence>
<dbReference type="Pfam" id="PF01522">
    <property type="entry name" value="Polysacc_deac_1"/>
    <property type="match status" value="1"/>
</dbReference>
<dbReference type="PANTHER" id="PTHR10587">
    <property type="entry name" value="GLYCOSYL TRANSFERASE-RELATED"/>
    <property type="match status" value="1"/>
</dbReference>
<dbReference type="GO" id="GO:0016810">
    <property type="term" value="F:hydrolase activity, acting on carbon-nitrogen (but not peptide) bonds"/>
    <property type="evidence" value="ECO:0007669"/>
    <property type="project" value="InterPro"/>
</dbReference>
<keyword evidence="2" id="KW-0378">Hydrolase</keyword>
<feature type="domain" description="NodB homology" evidence="1">
    <location>
        <begin position="51"/>
        <end position="100"/>
    </location>
</feature>
<protein>
    <submittedName>
        <fullName evidence="2">Putative xylanase/chitin deacetylase</fullName>
    </submittedName>
</protein>
<keyword evidence="2" id="KW-0326">Glycosidase</keyword>
<reference evidence="2 3" key="1">
    <citation type="submission" date="2014-04" db="EMBL/GenBank/DDBJ databases">
        <title>Draft genome sequence of Bacillus azotoformans MEV2011, a (co-) denitrifying strain unable to grow in the presence of oxygen.</title>
        <authorList>
            <person name="Nielsen M."/>
            <person name="Schreiber L."/>
            <person name="Finster K."/>
            <person name="Schramm A."/>
        </authorList>
    </citation>
    <scope>NUCLEOTIDE SEQUENCE [LARGE SCALE GENOMIC DNA]</scope>
    <source>
        <strain evidence="2 3">MEV2011</strain>
    </source>
</reference>
<proteinExistence type="predicted"/>
<dbReference type="PROSITE" id="PS51677">
    <property type="entry name" value="NODB"/>
    <property type="match status" value="1"/>
</dbReference>
<dbReference type="SUPFAM" id="SSF88713">
    <property type="entry name" value="Glycoside hydrolase/deacetylase"/>
    <property type="match status" value="1"/>
</dbReference>
<dbReference type="GO" id="GO:0045493">
    <property type="term" value="P:xylan catabolic process"/>
    <property type="evidence" value="ECO:0007669"/>
    <property type="project" value="UniProtKB-KW"/>
</dbReference>
<evidence type="ECO:0000259" key="1">
    <source>
        <dbReference type="PROSITE" id="PS51677"/>
    </source>
</evidence>
<dbReference type="EMBL" id="JJRY01000004">
    <property type="protein sequence ID" value="KEF39174.1"/>
    <property type="molecule type" value="Genomic_DNA"/>
</dbReference>
<dbReference type="CDD" id="cd10917">
    <property type="entry name" value="CE4_NodB_like_6s_7s"/>
    <property type="match status" value="1"/>
</dbReference>
<dbReference type="PROSITE" id="PS51257">
    <property type="entry name" value="PROKAR_LIPOPROTEIN"/>
    <property type="match status" value="1"/>
</dbReference>
<name>A0A072NNE7_SCHAZ</name>
<evidence type="ECO:0000313" key="3">
    <source>
        <dbReference type="Proteomes" id="UP000027936"/>
    </source>
</evidence>
<dbReference type="InterPro" id="IPR050248">
    <property type="entry name" value="Polysacc_deacetylase_ArnD"/>
</dbReference>
<accession>A0A072NNE7</accession>
<keyword evidence="2" id="KW-0624">Polysaccharide degradation</keyword>
<organism evidence="2 3">
    <name type="scientific">Schinkia azotoformans MEV2011</name>
    <dbReference type="NCBI Taxonomy" id="1348973"/>
    <lineage>
        <taxon>Bacteria</taxon>
        <taxon>Bacillati</taxon>
        <taxon>Bacillota</taxon>
        <taxon>Bacilli</taxon>
        <taxon>Bacillales</taxon>
        <taxon>Bacillaceae</taxon>
        <taxon>Calidifontibacillus/Schinkia group</taxon>
        <taxon>Schinkia</taxon>
    </lineage>
</organism>
<comment type="caution">
    <text evidence="2">The sequence shown here is derived from an EMBL/GenBank/DDBJ whole genome shotgun (WGS) entry which is preliminary data.</text>
</comment>
<dbReference type="AlphaFoldDB" id="A0A072NNE7"/>
<dbReference type="InterPro" id="IPR011330">
    <property type="entry name" value="Glyco_hydro/deAcase_b/a-brl"/>
</dbReference>
<dbReference type="Gene3D" id="3.20.20.370">
    <property type="entry name" value="Glycoside hydrolase/deacetylase"/>
    <property type="match status" value="1"/>
</dbReference>
<keyword evidence="2" id="KW-0119">Carbohydrate metabolism</keyword>
<keyword evidence="2" id="KW-0858">Xylan degradation</keyword>
<sequence>MRFFRCFLIIEILFLVFVGLACFPISAHATSYPLQAKYPEVMIYKAHTTQKVIALSFDDGPDQRFTPLILNILNKYDVKATFFFIGYKSSDLPRCCKKNL</sequence>
<dbReference type="Proteomes" id="UP000027936">
    <property type="component" value="Unassembled WGS sequence"/>
</dbReference>
<gene>
    <name evidence="2" type="ORF">M670_01565</name>
</gene>